<dbReference type="Proteomes" id="UP000235672">
    <property type="component" value="Unassembled WGS sequence"/>
</dbReference>
<protein>
    <submittedName>
        <fullName evidence="3">Ubiquitin-domain-containing protein</fullName>
    </submittedName>
</protein>
<sequence>MSLSSSLVASAIGAVVGSPVIAHEDYCRNSTQNLQALDMKAFHKSSLVAPAPLAAVQSYQIPLLGYTSRPQKNIKIWIKTLTGEVITLVVTSSETIDSVKQMIQSKEGIPPDQQRLIYAGKQLEDGRTLRDYNVQHEATLHLVLRLRGGGGPMFLGGNFLDPPFHFDFTYINDNGVSFTRGGHVYKRPCTWQRYALKVADKYGSNTWLGSSDAPGEWPVSYHGTGYHNCLSIADEGFKLAKGVRFSYGRGIYSTPNIETAEMYAKEFTKDGRRYKIVIQSRVNPVNLQKFGDYWVSPRDEDLRPYGICIKRF</sequence>
<dbReference type="InterPro" id="IPR019954">
    <property type="entry name" value="Ubiquitin_CS"/>
</dbReference>
<keyword evidence="1" id="KW-0732">Signal</keyword>
<dbReference type="Gene3D" id="3.10.20.90">
    <property type="entry name" value="Phosphatidylinositol 3-kinase Catalytic Subunit, Chain A, domain 1"/>
    <property type="match status" value="1"/>
</dbReference>
<dbReference type="PRINTS" id="PR00348">
    <property type="entry name" value="UBIQUITIN"/>
</dbReference>
<feature type="chain" id="PRO_5014468614" evidence="1">
    <location>
        <begin position="18"/>
        <end position="312"/>
    </location>
</feature>
<dbReference type="FunFam" id="3.10.20.90:FF:000160">
    <property type="entry name" value="Polyubiquitin-C"/>
    <property type="match status" value="1"/>
</dbReference>
<dbReference type="SUPFAM" id="SSF54236">
    <property type="entry name" value="Ubiquitin-like"/>
    <property type="match status" value="1"/>
</dbReference>
<keyword evidence="4" id="KW-1185">Reference proteome</keyword>
<dbReference type="InterPro" id="IPR000626">
    <property type="entry name" value="Ubiquitin-like_dom"/>
</dbReference>
<feature type="domain" description="Ubiquitin-like" evidence="2">
    <location>
        <begin position="74"/>
        <end position="149"/>
    </location>
</feature>
<dbReference type="PROSITE" id="PS00299">
    <property type="entry name" value="UBIQUITIN_1"/>
    <property type="match status" value="1"/>
</dbReference>
<dbReference type="Gene3D" id="3.90.175.10">
    <property type="entry name" value="Diphtheria Toxin, domain 1"/>
    <property type="match status" value="1"/>
</dbReference>
<dbReference type="InterPro" id="IPR019956">
    <property type="entry name" value="Ubiquitin_dom"/>
</dbReference>
<dbReference type="SMART" id="SM00213">
    <property type="entry name" value="UBQ"/>
    <property type="match status" value="1"/>
</dbReference>
<dbReference type="PROSITE" id="PS50053">
    <property type="entry name" value="UBIQUITIN_2"/>
    <property type="match status" value="1"/>
</dbReference>
<evidence type="ECO:0000313" key="3">
    <source>
        <dbReference type="EMBL" id="PMD28677.1"/>
    </source>
</evidence>
<name>A0A2J6QQY2_9HELO</name>
<dbReference type="Pfam" id="PF00240">
    <property type="entry name" value="ubiquitin"/>
    <property type="match status" value="1"/>
</dbReference>
<evidence type="ECO:0000259" key="2">
    <source>
        <dbReference type="PROSITE" id="PS50053"/>
    </source>
</evidence>
<dbReference type="PANTHER" id="PTHR36649:SF28">
    <property type="entry name" value="UBIQUITIN-LIKE DOMAIN-CONTAINING PROTEIN"/>
    <property type="match status" value="1"/>
</dbReference>
<dbReference type="PANTHER" id="PTHR36649">
    <property type="entry name" value="UBIQUITIN-LIKE DOMAIN-CONTAINING PROTEIN"/>
    <property type="match status" value="1"/>
</dbReference>
<reference evidence="3 4" key="1">
    <citation type="submission" date="2016-05" db="EMBL/GenBank/DDBJ databases">
        <title>A degradative enzymes factory behind the ericoid mycorrhizal symbiosis.</title>
        <authorList>
            <consortium name="DOE Joint Genome Institute"/>
            <person name="Martino E."/>
            <person name="Morin E."/>
            <person name="Grelet G."/>
            <person name="Kuo A."/>
            <person name="Kohler A."/>
            <person name="Daghino S."/>
            <person name="Barry K."/>
            <person name="Choi C."/>
            <person name="Cichocki N."/>
            <person name="Clum A."/>
            <person name="Copeland A."/>
            <person name="Hainaut M."/>
            <person name="Haridas S."/>
            <person name="Labutti K."/>
            <person name="Lindquist E."/>
            <person name="Lipzen A."/>
            <person name="Khouja H.-R."/>
            <person name="Murat C."/>
            <person name="Ohm R."/>
            <person name="Olson A."/>
            <person name="Spatafora J."/>
            <person name="Veneault-Fourrey C."/>
            <person name="Henrissat B."/>
            <person name="Grigoriev I."/>
            <person name="Martin F."/>
            <person name="Perotto S."/>
        </authorList>
    </citation>
    <scope>NUCLEOTIDE SEQUENCE [LARGE SCALE GENOMIC DNA]</scope>
    <source>
        <strain evidence="3 4">UAMH 7357</strain>
    </source>
</reference>
<evidence type="ECO:0000256" key="1">
    <source>
        <dbReference type="SAM" id="SignalP"/>
    </source>
</evidence>
<evidence type="ECO:0000313" key="4">
    <source>
        <dbReference type="Proteomes" id="UP000235672"/>
    </source>
</evidence>
<dbReference type="STRING" id="1745343.A0A2J6QQY2"/>
<dbReference type="SUPFAM" id="SSF56399">
    <property type="entry name" value="ADP-ribosylation"/>
    <property type="match status" value="1"/>
</dbReference>
<organism evidence="3 4">
    <name type="scientific">Hyaloscypha hepaticicola</name>
    <dbReference type="NCBI Taxonomy" id="2082293"/>
    <lineage>
        <taxon>Eukaryota</taxon>
        <taxon>Fungi</taxon>
        <taxon>Dikarya</taxon>
        <taxon>Ascomycota</taxon>
        <taxon>Pezizomycotina</taxon>
        <taxon>Leotiomycetes</taxon>
        <taxon>Helotiales</taxon>
        <taxon>Hyaloscyphaceae</taxon>
        <taxon>Hyaloscypha</taxon>
    </lineage>
</organism>
<proteinExistence type="predicted"/>
<dbReference type="InterPro" id="IPR029071">
    <property type="entry name" value="Ubiquitin-like_domsf"/>
</dbReference>
<accession>A0A2J6QQY2</accession>
<gene>
    <name evidence="3" type="ORF">NA56DRAFT_640265</name>
</gene>
<dbReference type="EMBL" id="KZ613464">
    <property type="protein sequence ID" value="PMD28677.1"/>
    <property type="molecule type" value="Genomic_DNA"/>
</dbReference>
<feature type="signal peptide" evidence="1">
    <location>
        <begin position="1"/>
        <end position="17"/>
    </location>
</feature>
<dbReference type="OrthoDB" id="428577at2759"/>
<dbReference type="AlphaFoldDB" id="A0A2J6QQY2"/>